<evidence type="ECO:0000313" key="5">
    <source>
        <dbReference type="Proteomes" id="UP000290439"/>
    </source>
</evidence>
<dbReference type="GO" id="GO:0004674">
    <property type="term" value="F:protein serine/threonine kinase activity"/>
    <property type="evidence" value="ECO:0007669"/>
    <property type="project" value="UniProtKB-EC"/>
</dbReference>
<dbReference type="EMBL" id="LR215973">
    <property type="protein sequence ID" value="VFB01237.1"/>
    <property type="molecule type" value="Genomic_DNA"/>
</dbReference>
<name>A0A4U8W583_9NOCA</name>
<reference evidence="4 5" key="1">
    <citation type="submission" date="2019-02" db="EMBL/GenBank/DDBJ databases">
        <authorList>
            <consortium name="Pathogen Informatics"/>
        </authorList>
    </citation>
    <scope>NUCLEOTIDE SEQUENCE [LARGE SCALE GENOMIC DNA]</scope>
    <source>
        <strain evidence="4 5">3012STDY6756504</strain>
    </source>
</reference>
<feature type="transmembrane region" description="Helical" evidence="2">
    <location>
        <begin position="66"/>
        <end position="89"/>
    </location>
</feature>
<keyword evidence="4" id="KW-0418">Kinase</keyword>
<keyword evidence="4" id="KW-0808">Transferase</keyword>
<evidence type="ECO:0000256" key="1">
    <source>
        <dbReference type="SAM" id="MobiDB-lite"/>
    </source>
</evidence>
<dbReference type="Proteomes" id="UP000290439">
    <property type="component" value="Chromosome"/>
</dbReference>
<accession>A0A4U8W583</accession>
<keyword evidence="2" id="KW-0472">Membrane</keyword>
<gene>
    <name evidence="4" type="primary">pknE_3</name>
    <name evidence="4" type="ORF">NCTC10797_05054</name>
</gene>
<feature type="region of interest" description="Disordered" evidence="1">
    <location>
        <begin position="39"/>
        <end position="58"/>
    </location>
</feature>
<sequence length="294" mass="30735">MSWTKPTPVSSVAGQAATCGFAVFATGTRPPVRLTRECPASGEHGNLNTYPGGWPPPQKQQSSRRLLVVLMPFLVLGLVAAAVGIGFLARGAVTTKVTGTAIAMADDSTPKNVLADGAVRVGDDDAKVTVRVVMDLQCPACKAFEEANGSVLEDAVRDGTAAVEYSVITFLDSMSETEYSSRAGNASFCVANSGLDNYQSWLSEMYARQPAEGGEGLPDSELIDIAEAAGYTDSAVAECITNRQYDTYLRTKTTEVLASGISGTPTVHVNDEEVSDRTALMAPGGLASVIAAAR</sequence>
<organism evidence="4 5">
    <name type="scientific">Nocardia cyriacigeorgica</name>
    <dbReference type="NCBI Taxonomy" id="135487"/>
    <lineage>
        <taxon>Bacteria</taxon>
        <taxon>Bacillati</taxon>
        <taxon>Actinomycetota</taxon>
        <taxon>Actinomycetes</taxon>
        <taxon>Mycobacteriales</taxon>
        <taxon>Nocardiaceae</taxon>
        <taxon>Nocardia</taxon>
    </lineage>
</organism>
<dbReference type="Pfam" id="PF13462">
    <property type="entry name" value="Thioredoxin_4"/>
    <property type="match status" value="1"/>
</dbReference>
<dbReference type="InterPro" id="IPR012336">
    <property type="entry name" value="Thioredoxin-like_fold"/>
</dbReference>
<dbReference type="SUPFAM" id="SSF52833">
    <property type="entry name" value="Thioredoxin-like"/>
    <property type="match status" value="1"/>
</dbReference>
<feature type="domain" description="Thioredoxin-like fold" evidence="3">
    <location>
        <begin position="118"/>
        <end position="276"/>
    </location>
</feature>
<evidence type="ECO:0000259" key="3">
    <source>
        <dbReference type="Pfam" id="PF13462"/>
    </source>
</evidence>
<keyword evidence="2" id="KW-0812">Transmembrane</keyword>
<dbReference type="EC" id="2.7.11.1" evidence="4"/>
<dbReference type="InterPro" id="IPR036249">
    <property type="entry name" value="Thioredoxin-like_sf"/>
</dbReference>
<evidence type="ECO:0000313" key="4">
    <source>
        <dbReference type="EMBL" id="VFB01237.1"/>
    </source>
</evidence>
<dbReference type="AlphaFoldDB" id="A0A4U8W583"/>
<evidence type="ECO:0000256" key="2">
    <source>
        <dbReference type="SAM" id="Phobius"/>
    </source>
</evidence>
<dbReference type="Gene3D" id="3.40.30.10">
    <property type="entry name" value="Glutaredoxin"/>
    <property type="match status" value="1"/>
</dbReference>
<keyword evidence="2" id="KW-1133">Transmembrane helix</keyword>
<proteinExistence type="predicted"/>
<protein>
    <submittedName>
        <fullName evidence="4">Serine/threonine-protein kinase pknE</fullName>
        <ecNumber evidence="4">2.7.11.1</ecNumber>
    </submittedName>
</protein>